<keyword evidence="1" id="KW-0472">Membrane</keyword>
<gene>
    <name evidence="2" type="ORF">METZ01_LOCUS327497</name>
</gene>
<accession>A0A382PMN3</accession>
<feature type="transmembrane region" description="Helical" evidence="1">
    <location>
        <begin position="40"/>
        <end position="60"/>
    </location>
</feature>
<dbReference type="AlphaFoldDB" id="A0A382PMN3"/>
<keyword evidence="1" id="KW-1133">Transmembrane helix</keyword>
<organism evidence="2">
    <name type="scientific">marine metagenome</name>
    <dbReference type="NCBI Taxonomy" id="408172"/>
    <lineage>
        <taxon>unclassified sequences</taxon>
        <taxon>metagenomes</taxon>
        <taxon>ecological metagenomes</taxon>
    </lineage>
</organism>
<reference evidence="2" key="1">
    <citation type="submission" date="2018-05" db="EMBL/GenBank/DDBJ databases">
        <authorList>
            <person name="Lanie J.A."/>
            <person name="Ng W.-L."/>
            <person name="Kazmierczak K.M."/>
            <person name="Andrzejewski T.M."/>
            <person name="Davidsen T.M."/>
            <person name="Wayne K.J."/>
            <person name="Tettelin H."/>
            <person name="Glass J.I."/>
            <person name="Rusch D."/>
            <person name="Podicherti R."/>
            <person name="Tsui H.-C.T."/>
            <person name="Winkler M.E."/>
        </authorList>
    </citation>
    <scope>NUCLEOTIDE SEQUENCE</scope>
</reference>
<feature type="transmembrane region" description="Helical" evidence="1">
    <location>
        <begin position="12"/>
        <end position="34"/>
    </location>
</feature>
<dbReference type="EMBL" id="UINC01108500">
    <property type="protein sequence ID" value="SVC74643.1"/>
    <property type="molecule type" value="Genomic_DNA"/>
</dbReference>
<sequence length="233" mass="26834">MVFRNQEISKLTFNRELIIGEILAVGFSFVTDFLKPLGNFTFYIFLFSVAATAILISIYLTKKLLKKNVFQYLIIALTIMAFSGSLYVFEDESNSETGVLATNFPAIRDLQVNLGVIEKNISDIKESTLRTEKLVESLSEDSKENINQTKELNKTLKASSEAIVNKLDDINNSFSQIAKLGGLIIEPERPEEFYHNSRLYEERGDYLNARRSYNQYFAFRLDFIDPHLRYQTF</sequence>
<feature type="non-terminal residue" evidence="2">
    <location>
        <position position="233"/>
    </location>
</feature>
<name>A0A382PMN3_9ZZZZ</name>
<feature type="transmembrane region" description="Helical" evidence="1">
    <location>
        <begin position="72"/>
        <end position="89"/>
    </location>
</feature>
<keyword evidence="1" id="KW-0812">Transmembrane</keyword>
<evidence type="ECO:0000313" key="2">
    <source>
        <dbReference type="EMBL" id="SVC74643.1"/>
    </source>
</evidence>
<proteinExistence type="predicted"/>
<protein>
    <submittedName>
        <fullName evidence="2">Uncharacterized protein</fullName>
    </submittedName>
</protein>
<evidence type="ECO:0000256" key="1">
    <source>
        <dbReference type="SAM" id="Phobius"/>
    </source>
</evidence>